<feature type="transmembrane region" description="Helical" evidence="8">
    <location>
        <begin position="12"/>
        <end position="33"/>
    </location>
</feature>
<keyword evidence="2" id="KW-1003">Cell membrane</keyword>
<dbReference type="InterPro" id="IPR018584">
    <property type="entry name" value="GT87"/>
</dbReference>
<feature type="transmembrane region" description="Helical" evidence="8">
    <location>
        <begin position="353"/>
        <end position="373"/>
    </location>
</feature>
<keyword evidence="3" id="KW-0808">Transferase</keyword>
<evidence type="ECO:0000256" key="5">
    <source>
        <dbReference type="ARBA" id="ARBA00022989"/>
    </source>
</evidence>
<organism evidence="9 10">
    <name type="scientific">Granulicella aggregans</name>
    <dbReference type="NCBI Taxonomy" id="474949"/>
    <lineage>
        <taxon>Bacteria</taxon>
        <taxon>Pseudomonadati</taxon>
        <taxon>Acidobacteriota</taxon>
        <taxon>Terriglobia</taxon>
        <taxon>Terriglobales</taxon>
        <taxon>Acidobacteriaceae</taxon>
        <taxon>Granulicella</taxon>
    </lineage>
</organism>
<protein>
    <recommendedName>
        <fullName evidence="11">WD40 repeat protein</fullName>
    </recommendedName>
</protein>
<feature type="transmembrane region" description="Helical" evidence="8">
    <location>
        <begin position="78"/>
        <end position="99"/>
    </location>
</feature>
<comment type="caution">
    <text evidence="9">The sequence shown here is derived from an EMBL/GenBank/DDBJ whole genome shotgun (WGS) entry which is preliminary data.</text>
</comment>
<evidence type="ECO:0000256" key="7">
    <source>
        <dbReference type="ARBA" id="ARBA00024033"/>
    </source>
</evidence>
<evidence type="ECO:0000313" key="9">
    <source>
        <dbReference type="EMBL" id="MBB5059684.1"/>
    </source>
</evidence>
<dbReference type="Pfam" id="PF07676">
    <property type="entry name" value="PD40"/>
    <property type="match status" value="2"/>
</dbReference>
<dbReference type="Proteomes" id="UP000540989">
    <property type="component" value="Unassembled WGS sequence"/>
</dbReference>
<comment type="subcellular location">
    <subcellularLocation>
        <location evidence="1">Cell membrane</location>
        <topology evidence="1">Multi-pass membrane protein</topology>
    </subcellularLocation>
</comment>
<evidence type="ECO:0000256" key="3">
    <source>
        <dbReference type="ARBA" id="ARBA00022679"/>
    </source>
</evidence>
<evidence type="ECO:0008006" key="11">
    <source>
        <dbReference type="Google" id="ProtNLM"/>
    </source>
</evidence>
<dbReference type="RefSeq" id="WP_184221404.1">
    <property type="nucleotide sequence ID" value="NZ_JACHIP010000006.1"/>
</dbReference>
<dbReference type="EMBL" id="JACHIP010000006">
    <property type="protein sequence ID" value="MBB5059684.1"/>
    <property type="molecule type" value="Genomic_DNA"/>
</dbReference>
<evidence type="ECO:0000256" key="1">
    <source>
        <dbReference type="ARBA" id="ARBA00004651"/>
    </source>
</evidence>
<dbReference type="Gene3D" id="2.120.10.30">
    <property type="entry name" value="TolB, C-terminal domain"/>
    <property type="match status" value="1"/>
</dbReference>
<gene>
    <name evidence="9" type="ORF">HDF16_004410</name>
</gene>
<feature type="transmembrane region" description="Helical" evidence="8">
    <location>
        <begin position="277"/>
        <end position="302"/>
    </location>
</feature>
<sequence length="698" mass="77596">MTAFTETRPQWIQRVLFGLLAAYFVVATFPPAWKKLNSDFPNYYLTARLAREHVDTARAYEWIWIEREKDHRVIDQRIVGLVPITPFSTLLVWPIASFPSLEAKHIWIVFNGALLIALLLMLPRVTGLPLPQAGILIALSYPLRFNFLLGQYYLFLLVILTAACWADQQKRGMLAGCLVGIAAALKVFPIIVIVYFLRKRHWKAALACGITVLAALCLSIAVLGLPMHRTYALQVLPWTLRGEGLPSFALGSSSLSTVLHRLFIYEPQWNQHPAVHAPWLFAVLHPALQLLLLLPVVLLISREYLSPDRAALEWAALIAVSLALSTSPGSYLFTLAILPVAAICGHLWRARSFALLLLTLALYLAINHANWHIQPREGWGTLICVPRLYALILLTLLISFLLSRHRPRMQRVDQIVWLTALSGATVLSIFFGIRHQRHLFDDYAYRLPMPGDVLMASHPAAYGGDTAFVGLSTDGYRAMTLASNRSVTLAQPTDQSTDQLSLTTSAGQILAEDVSLSSTLHSSSPGWPSIPDAESPIISADGTTVAYLRQIDGRKQLFVRSLGTTDASEQQLTYPPFNVYEATFLTANDLVISGTHPGLSPMLYRLGRAGTLTRLVDEEARYPSTSPDGRWLAFSEFVNGNWNLHLLDLQSGAQKRIADVPCNQVQPAWEADAKTLLYATDCGRALWFTAIARRQIIP</sequence>
<keyword evidence="5 8" id="KW-1133">Transmembrane helix</keyword>
<feature type="transmembrane region" description="Helical" evidence="8">
    <location>
        <begin position="143"/>
        <end position="166"/>
    </location>
</feature>
<dbReference type="AlphaFoldDB" id="A0A7W7ZHG9"/>
<evidence type="ECO:0000256" key="6">
    <source>
        <dbReference type="ARBA" id="ARBA00023136"/>
    </source>
</evidence>
<feature type="transmembrane region" description="Helical" evidence="8">
    <location>
        <begin position="415"/>
        <end position="433"/>
    </location>
</feature>
<dbReference type="SUPFAM" id="SSF69304">
    <property type="entry name" value="Tricorn protease N-terminal domain"/>
    <property type="match status" value="1"/>
</dbReference>
<evidence type="ECO:0000256" key="4">
    <source>
        <dbReference type="ARBA" id="ARBA00022692"/>
    </source>
</evidence>
<keyword evidence="10" id="KW-1185">Reference proteome</keyword>
<dbReference type="GO" id="GO:0005886">
    <property type="term" value="C:plasma membrane"/>
    <property type="evidence" value="ECO:0007669"/>
    <property type="project" value="UniProtKB-SubCell"/>
</dbReference>
<feature type="transmembrane region" description="Helical" evidence="8">
    <location>
        <begin position="105"/>
        <end position="122"/>
    </location>
</feature>
<feature type="transmembrane region" description="Helical" evidence="8">
    <location>
        <begin position="314"/>
        <end position="341"/>
    </location>
</feature>
<dbReference type="GO" id="GO:0016758">
    <property type="term" value="F:hexosyltransferase activity"/>
    <property type="evidence" value="ECO:0007669"/>
    <property type="project" value="InterPro"/>
</dbReference>
<keyword evidence="6 8" id="KW-0472">Membrane</keyword>
<reference evidence="9 10" key="1">
    <citation type="submission" date="2020-08" db="EMBL/GenBank/DDBJ databases">
        <title>Genomic Encyclopedia of Type Strains, Phase IV (KMG-V): Genome sequencing to study the core and pangenomes of soil and plant-associated prokaryotes.</title>
        <authorList>
            <person name="Whitman W."/>
        </authorList>
    </citation>
    <scope>NUCLEOTIDE SEQUENCE [LARGE SCALE GENOMIC DNA]</scope>
    <source>
        <strain evidence="9 10">M8UP14</strain>
    </source>
</reference>
<evidence type="ECO:0000313" key="10">
    <source>
        <dbReference type="Proteomes" id="UP000540989"/>
    </source>
</evidence>
<feature type="transmembrane region" description="Helical" evidence="8">
    <location>
        <begin position="379"/>
        <end position="403"/>
    </location>
</feature>
<proteinExistence type="inferred from homology"/>
<keyword evidence="4 8" id="KW-0812">Transmembrane</keyword>
<comment type="similarity">
    <text evidence="7">Belongs to the glycosyltransferase 87 family.</text>
</comment>
<name>A0A7W7ZHG9_9BACT</name>
<feature type="transmembrane region" description="Helical" evidence="8">
    <location>
        <begin position="204"/>
        <end position="225"/>
    </location>
</feature>
<dbReference type="InterPro" id="IPR011042">
    <property type="entry name" value="6-blade_b-propeller_TolB-like"/>
</dbReference>
<feature type="transmembrane region" description="Helical" evidence="8">
    <location>
        <begin position="172"/>
        <end position="197"/>
    </location>
</feature>
<evidence type="ECO:0000256" key="8">
    <source>
        <dbReference type="SAM" id="Phobius"/>
    </source>
</evidence>
<dbReference type="Pfam" id="PF09594">
    <property type="entry name" value="GT87"/>
    <property type="match status" value="1"/>
</dbReference>
<evidence type="ECO:0000256" key="2">
    <source>
        <dbReference type="ARBA" id="ARBA00022475"/>
    </source>
</evidence>
<accession>A0A7W7ZHG9</accession>
<dbReference type="InterPro" id="IPR011659">
    <property type="entry name" value="WD40"/>
</dbReference>